<dbReference type="OrthoDB" id="9811169at2"/>
<dbReference type="GO" id="GO:0015424">
    <property type="term" value="F:ABC-type amino acid transporter activity"/>
    <property type="evidence" value="ECO:0007669"/>
    <property type="project" value="InterPro"/>
</dbReference>
<dbReference type="GO" id="GO:0005886">
    <property type="term" value="C:plasma membrane"/>
    <property type="evidence" value="ECO:0007669"/>
    <property type="project" value="UniProtKB-SubCell"/>
</dbReference>
<dbReference type="InterPro" id="IPR003593">
    <property type="entry name" value="AAA+_ATPase"/>
</dbReference>
<dbReference type="EMBL" id="CP042344">
    <property type="protein sequence ID" value="QEA13689.1"/>
    <property type="molecule type" value="Genomic_DNA"/>
</dbReference>
<dbReference type="Proteomes" id="UP000321199">
    <property type="component" value="Chromosome"/>
</dbReference>
<dbReference type="AlphaFoldDB" id="A0A5B8RVQ0"/>
<dbReference type="KEGG" id="cof:FOZ74_11980"/>
<proteinExistence type="inferred from homology"/>
<organism evidence="9 10">
    <name type="scientific">Comamonas flocculans</name>
    <dbReference type="NCBI Taxonomy" id="2597701"/>
    <lineage>
        <taxon>Bacteria</taxon>
        <taxon>Pseudomonadati</taxon>
        <taxon>Pseudomonadota</taxon>
        <taxon>Betaproteobacteria</taxon>
        <taxon>Burkholderiales</taxon>
        <taxon>Comamonadaceae</taxon>
        <taxon>Comamonas</taxon>
    </lineage>
</organism>
<protein>
    <submittedName>
        <fullName evidence="9">Amino acid ABC transporter ATP-binding protein</fullName>
    </submittedName>
</protein>
<dbReference type="RefSeq" id="WP_146913279.1">
    <property type="nucleotide sequence ID" value="NZ_CP042344.1"/>
</dbReference>
<evidence type="ECO:0000256" key="6">
    <source>
        <dbReference type="ARBA" id="ARBA00022840"/>
    </source>
</evidence>
<evidence type="ECO:0000313" key="10">
    <source>
        <dbReference type="Proteomes" id="UP000321199"/>
    </source>
</evidence>
<evidence type="ECO:0000256" key="3">
    <source>
        <dbReference type="ARBA" id="ARBA00022448"/>
    </source>
</evidence>
<dbReference type="PIRSF" id="PIRSF039085">
    <property type="entry name" value="ABC_ATPase_HisP"/>
    <property type="match status" value="1"/>
</dbReference>
<name>A0A5B8RVQ0_9BURK</name>
<evidence type="ECO:0000256" key="2">
    <source>
        <dbReference type="ARBA" id="ARBA00005417"/>
    </source>
</evidence>
<evidence type="ECO:0000259" key="8">
    <source>
        <dbReference type="PROSITE" id="PS50893"/>
    </source>
</evidence>
<dbReference type="PROSITE" id="PS00211">
    <property type="entry name" value="ABC_TRANSPORTER_1"/>
    <property type="match status" value="1"/>
</dbReference>
<evidence type="ECO:0000256" key="1">
    <source>
        <dbReference type="ARBA" id="ARBA00004202"/>
    </source>
</evidence>
<evidence type="ECO:0000256" key="5">
    <source>
        <dbReference type="ARBA" id="ARBA00022741"/>
    </source>
</evidence>
<comment type="similarity">
    <text evidence="2">Belongs to the ABC transporter superfamily.</text>
</comment>
<keyword evidence="4" id="KW-1003">Cell membrane</keyword>
<gene>
    <name evidence="9" type="ORF">FOZ74_11980</name>
</gene>
<evidence type="ECO:0000256" key="7">
    <source>
        <dbReference type="ARBA" id="ARBA00023136"/>
    </source>
</evidence>
<accession>A0A5B8RVQ0</accession>
<keyword evidence="6 9" id="KW-0067">ATP-binding</keyword>
<keyword evidence="5" id="KW-0547">Nucleotide-binding</keyword>
<comment type="subcellular location">
    <subcellularLocation>
        <location evidence="1">Cell membrane</location>
        <topology evidence="1">Peripheral membrane protein</topology>
    </subcellularLocation>
</comment>
<dbReference type="InterPro" id="IPR017871">
    <property type="entry name" value="ABC_transporter-like_CS"/>
</dbReference>
<dbReference type="PROSITE" id="PS50893">
    <property type="entry name" value="ABC_TRANSPORTER_2"/>
    <property type="match status" value="1"/>
</dbReference>
<dbReference type="CDD" id="cd03262">
    <property type="entry name" value="ABC_HisP_GlnQ"/>
    <property type="match status" value="1"/>
</dbReference>
<dbReference type="FunFam" id="3.40.50.300:FF:000020">
    <property type="entry name" value="Amino acid ABC transporter ATP-binding component"/>
    <property type="match status" value="1"/>
</dbReference>
<sequence length="259" mass="28349">MPAMTPDVPMIAAAQLKKRFGSNEVLRGVSLSVAHGEVVALIGPSGSGKSTFLRCLNQLETIDAGEIRIAGELLVGTDAQGQCRYAPEAEARRLCRKSGMVFQHFNLFPHLTVLENLIEAPMVVAGLARAEALQRAERLLAKVGLSAKRDSYPARLSGGQKQRVAIARALAMEPEIMLFDEPTSALDPELTGEVLRTMRELADERMTMLVVTHEMGFAREVAHTVAFMDEGELVVQRAAREFFADPGHERAQAFLDHML</sequence>
<dbReference type="Gene3D" id="3.40.50.300">
    <property type="entry name" value="P-loop containing nucleotide triphosphate hydrolases"/>
    <property type="match status" value="1"/>
</dbReference>
<evidence type="ECO:0000256" key="4">
    <source>
        <dbReference type="ARBA" id="ARBA00022475"/>
    </source>
</evidence>
<keyword evidence="10" id="KW-1185">Reference proteome</keyword>
<dbReference type="PANTHER" id="PTHR43166">
    <property type="entry name" value="AMINO ACID IMPORT ATP-BINDING PROTEIN"/>
    <property type="match status" value="1"/>
</dbReference>
<feature type="domain" description="ABC transporter" evidence="8">
    <location>
        <begin position="11"/>
        <end position="255"/>
    </location>
</feature>
<dbReference type="GO" id="GO:0005524">
    <property type="term" value="F:ATP binding"/>
    <property type="evidence" value="ECO:0007669"/>
    <property type="project" value="UniProtKB-KW"/>
</dbReference>
<keyword evidence="7" id="KW-0472">Membrane</keyword>
<dbReference type="InterPro" id="IPR027417">
    <property type="entry name" value="P-loop_NTPase"/>
</dbReference>
<dbReference type="InterPro" id="IPR030679">
    <property type="entry name" value="ABC_ATPase_HisP-typ"/>
</dbReference>
<dbReference type="GO" id="GO:0016887">
    <property type="term" value="F:ATP hydrolysis activity"/>
    <property type="evidence" value="ECO:0007669"/>
    <property type="project" value="InterPro"/>
</dbReference>
<dbReference type="InterPro" id="IPR050086">
    <property type="entry name" value="MetN_ABC_transporter-like"/>
</dbReference>
<dbReference type="Pfam" id="PF00005">
    <property type="entry name" value="ABC_tran"/>
    <property type="match status" value="1"/>
</dbReference>
<reference evidence="9 10" key="1">
    <citation type="submission" date="2019-07" db="EMBL/GenBank/DDBJ databases">
        <title>Complete genome sequence of Comamonas sp. NLF 7-7 isolated from livestock.</title>
        <authorList>
            <person name="Kim D.H."/>
            <person name="Kim J.G."/>
        </authorList>
    </citation>
    <scope>NUCLEOTIDE SEQUENCE [LARGE SCALE GENOMIC DNA]</scope>
    <source>
        <strain evidence="9 10">NLF 7-7</strain>
    </source>
</reference>
<keyword evidence="3" id="KW-0813">Transport</keyword>
<evidence type="ECO:0000313" key="9">
    <source>
        <dbReference type="EMBL" id="QEA13689.1"/>
    </source>
</evidence>
<dbReference type="InterPro" id="IPR003439">
    <property type="entry name" value="ABC_transporter-like_ATP-bd"/>
</dbReference>
<dbReference type="PANTHER" id="PTHR43166:SF35">
    <property type="entry name" value="L-CYSTINE IMPORT ATP-BINDING PROTEIN TCYN"/>
    <property type="match status" value="1"/>
</dbReference>
<dbReference type="SMART" id="SM00382">
    <property type="entry name" value="AAA"/>
    <property type="match status" value="1"/>
</dbReference>
<dbReference type="SUPFAM" id="SSF52540">
    <property type="entry name" value="P-loop containing nucleoside triphosphate hydrolases"/>
    <property type="match status" value="1"/>
</dbReference>